<dbReference type="InterPro" id="IPR000488">
    <property type="entry name" value="Death_dom"/>
</dbReference>
<dbReference type="AlphaFoldDB" id="A0A6P4ZTH2"/>
<dbReference type="Proteomes" id="UP000515135">
    <property type="component" value="Unplaced"/>
</dbReference>
<evidence type="ECO:0000313" key="5">
    <source>
        <dbReference type="RefSeq" id="XP_019634247.1"/>
    </source>
</evidence>
<feature type="domain" description="Death" evidence="2">
    <location>
        <begin position="154"/>
        <end position="224"/>
    </location>
</feature>
<name>A0A6P4ZTH2_BRABE</name>
<dbReference type="PROSITE" id="PS50017">
    <property type="entry name" value="DEATH_DOMAIN"/>
    <property type="match status" value="1"/>
</dbReference>
<feature type="compositionally biased region" description="Basic and acidic residues" evidence="1">
    <location>
        <begin position="105"/>
        <end position="115"/>
    </location>
</feature>
<dbReference type="InterPro" id="IPR001315">
    <property type="entry name" value="CARD"/>
</dbReference>
<accession>A0A6P4ZTH2</accession>
<dbReference type="GO" id="GO:0007165">
    <property type="term" value="P:signal transduction"/>
    <property type="evidence" value="ECO:0007669"/>
    <property type="project" value="InterPro"/>
</dbReference>
<dbReference type="InterPro" id="IPR011029">
    <property type="entry name" value="DEATH-like_dom_sf"/>
</dbReference>
<protein>
    <submittedName>
        <fullName evidence="5">Death domain-containing protein CRADD-like</fullName>
    </submittedName>
</protein>
<gene>
    <name evidence="5" type="primary">LOC109477423</name>
</gene>
<feature type="region of interest" description="Disordered" evidence="1">
    <location>
        <begin position="87"/>
        <end position="143"/>
    </location>
</feature>
<dbReference type="SMART" id="SM00005">
    <property type="entry name" value="DEATH"/>
    <property type="match status" value="1"/>
</dbReference>
<reference evidence="5" key="1">
    <citation type="submission" date="2025-08" db="UniProtKB">
        <authorList>
            <consortium name="RefSeq"/>
        </authorList>
    </citation>
    <scope>IDENTIFICATION</scope>
    <source>
        <tissue evidence="5">Gonad</tissue>
    </source>
</reference>
<proteinExistence type="predicted"/>
<dbReference type="SMART" id="SM00114">
    <property type="entry name" value="CARD"/>
    <property type="match status" value="1"/>
</dbReference>
<keyword evidence="4" id="KW-1185">Reference proteome</keyword>
<dbReference type="Pfam" id="PF00531">
    <property type="entry name" value="Death"/>
    <property type="match status" value="1"/>
</dbReference>
<dbReference type="PANTHER" id="PTHR15034">
    <property type="entry name" value="DEATH DOMAIN-CONTAINING PROTEIN CRADD"/>
    <property type="match status" value="1"/>
</dbReference>
<dbReference type="RefSeq" id="XP_019634247.1">
    <property type="nucleotide sequence ID" value="XM_019778688.1"/>
</dbReference>
<dbReference type="CDD" id="cd01671">
    <property type="entry name" value="CARD"/>
    <property type="match status" value="1"/>
</dbReference>
<dbReference type="GeneID" id="109477423"/>
<sequence length="237" mass="27563">MEERHRKILKGKFKDLTRDLRPDDIMDHLVQEDILDLSDLELVRAQPVSKLQVEKLLSILVSRGPSAFHVFLESLEDRYPWLYDDMKEEDENTSPGSDEYITPSDARRPVQETRRTSGLRQRSGRTEDDTRTTRLTPRPEPVYVPPEVASKRVTEKQLNTLAGNLGLEWEDLAIHLDMKKADVDRFKAENPFNMRSQAFSMLVAWKARQGTNATVRELVDKLEDYRIDQEKIRSIIT</sequence>
<dbReference type="OrthoDB" id="10024774at2759"/>
<dbReference type="PANTHER" id="PTHR15034:SF5">
    <property type="entry name" value="DEATH DOMAIN-CONTAINING PROTEIN CRADD"/>
    <property type="match status" value="1"/>
</dbReference>
<dbReference type="GO" id="GO:0042981">
    <property type="term" value="P:regulation of apoptotic process"/>
    <property type="evidence" value="ECO:0007669"/>
    <property type="project" value="InterPro"/>
</dbReference>
<evidence type="ECO:0000259" key="3">
    <source>
        <dbReference type="PROSITE" id="PS50209"/>
    </source>
</evidence>
<evidence type="ECO:0000259" key="2">
    <source>
        <dbReference type="PROSITE" id="PS50017"/>
    </source>
</evidence>
<feature type="domain" description="CARD" evidence="3">
    <location>
        <begin position="1"/>
        <end position="90"/>
    </location>
</feature>
<organism evidence="4 5">
    <name type="scientific">Branchiostoma belcheri</name>
    <name type="common">Amphioxus</name>
    <dbReference type="NCBI Taxonomy" id="7741"/>
    <lineage>
        <taxon>Eukaryota</taxon>
        <taxon>Metazoa</taxon>
        <taxon>Chordata</taxon>
        <taxon>Cephalochordata</taxon>
        <taxon>Leptocardii</taxon>
        <taxon>Amphioxiformes</taxon>
        <taxon>Branchiostomatidae</taxon>
        <taxon>Branchiostoma</taxon>
    </lineage>
</organism>
<evidence type="ECO:0000313" key="4">
    <source>
        <dbReference type="Proteomes" id="UP000515135"/>
    </source>
</evidence>
<dbReference type="SUPFAM" id="SSF47986">
    <property type="entry name" value="DEATH domain"/>
    <property type="match status" value="2"/>
</dbReference>
<dbReference type="Gene3D" id="1.10.533.10">
    <property type="entry name" value="Death Domain, Fas"/>
    <property type="match status" value="2"/>
</dbReference>
<dbReference type="InterPro" id="IPR037939">
    <property type="entry name" value="CRADD"/>
</dbReference>
<dbReference type="GO" id="GO:0070513">
    <property type="term" value="F:death domain binding"/>
    <property type="evidence" value="ECO:0007669"/>
    <property type="project" value="InterPro"/>
</dbReference>
<evidence type="ECO:0000256" key="1">
    <source>
        <dbReference type="SAM" id="MobiDB-lite"/>
    </source>
</evidence>
<dbReference type="PROSITE" id="PS50209">
    <property type="entry name" value="CARD"/>
    <property type="match status" value="1"/>
</dbReference>
<dbReference type="GO" id="GO:0002020">
    <property type="term" value="F:protease binding"/>
    <property type="evidence" value="ECO:0007669"/>
    <property type="project" value="InterPro"/>
</dbReference>
<dbReference type="KEGG" id="bbel:109477423"/>
<dbReference type="Pfam" id="PF00619">
    <property type="entry name" value="CARD"/>
    <property type="match status" value="1"/>
</dbReference>